<name>A0A5N0VHQ4_9PSEU</name>
<organism evidence="2 3">
    <name type="scientific">Amycolatopsis acidicola</name>
    <dbReference type="NCBI Taxonomy" id="2596893"/>
    <lineage>
        <taxon>Bacteria</taxon>
        <taxon>Bacillati</taxon>
        <taxon>Actinomycetota</taxon>
        <taxon>Actinomycetes</taxon>
        <taxon>Pseudonocardiales</taxon>
        <taxon>Pseudonocardiaceae</taxon>
        <taxon>Amycolatopsis</taxon>
    </lineage>
</organism>
<dbReference type="InterPro" id="IPR021139">
    <property type="entry name" value="NYN"/>
</dbReference>
<comment type="caution">
    <text evidence="2">The sequence shown here is derived from an EMBL/GenBank/DDBJ whole genome shotgun (WGS) entry which is preliminary data.</text>
</comment>
<dbReference type="Proteomes" id="UP000319769">
    <property type="component" value="Unassembled WGS sequence"/>
</dbReference>
<dbReference type="OrthoDB" id="4941654at2"/>
<accession>A0A5N0VHQ4</accession>
<gene>
    <name evidence="2" type="ORF">FPZ12_006850</name>
</gene>
<dbReference type="RefSeq" id="WP_144746638.1">
    <property type="nucleotide sequence ID" value="NZ_VMNW02000006.1"/>
</dbReference>
<evidence type="ECO:0000313" key="3">
    <source>
        <dbReference type="Proteomes" id="UP000319769"/>
    </source>
</evidence>
<dbReference type="AlphaFoldDB" id="A0A5N0VHQ4"/>
<dbReference type="Pfam" id="PF01936">
    <property type="entry name" value="NYN"/>
    <property type="match status" value="1"/>
</dbReference>
<dbReference type="Gene3D" id="3.40.50.1010">
    <property type="entry name" value="5'-nuclease"/>
    <property type="match status" value="1"/>
</dbReference>
<evidence type="ECO:0000259" key="1">
    <source>
        <dbReference type="Pfam" id="PF01936"/>
    </source>
</evidence>
<reference evidence="2" key="1">
    <citation type="submission" date="2019-09" db="EMBL/GenBank/DDBJ databases">
        <authorList>
            <person name="Teo W.F.A."/>
            <person name="Duangmal K."/>
        </authorList>
    </citation>
    <scope>NUCLEOTIDE SEQUENCE [LARGE SCALE GENOMIC DNA]</scope>
    <source>
        <strain evidence="2">K81G1</strain>
    </source>
</reference>
<evidence type="ECO:0000313" key="2">
    <source>
        <dbReference type="EMBL" id="KAA9164963.1"/>
    </source>
</evidence>
<dbReference type="GO" id="GO:0004540">
    <property type="term" value="F:RNA nuclease activity"/>
    <property type="evidence" value="ECO:0007669"/>
    <property type="project" value="InterPro"/>
</dbReference>
<sequence length="213" mass="23970">MGVLRVCLVIDYQNIHLTAHDLFAPNGTAVEDCLIDPLRFAEQVVAVRSRNQRDERQKDASVTAVRVFRGQPSNHRQSFVYGISQRQRSEWTRDRRVTVTYRPLRYPPNWPTDPAQEKGVDVLTALTLVRAAASGDYDVAILASHDTDLEPALDMAASDGRCKIETCGWQGARVLRLGNGRRLWHTALSGADMVATRDRRDYLPPNGLKRNGF</sequence>
<feature type="domain" description="NYN" evidence="1">
    <location>
        <begin position="5"/>
        <end position="168"/>
    </location>
</feature>
<dbReference type="EMBL" id="VMNW02000006">
    <property type="protein sequence ID" value="KAA9164963.1"/>
    <property type="molecule type" value="Genomic_DNA"/>
</dbReference>
<protein>
    <submittedName>
        <fullName evidence="2">NYN domain-containing protein</fullName>
    </submittedName>
</protein>
<proteinExistence type="predicted"/>
<keyword evidence="3" id="KW-1185">Reference proteome</keyword>